<gene>
    <name evidence="1" type="ORF">CANINC_003732</name>
</gene>
<comment type="caution">
    <text evidence="1">The sequence shown here is derived from an EMBL/GenBank/DDBJ whole genome shotgun (WGS) entry which is preliminary data.</text>
</comment>
<reference evidence="1 2" key="1">
    <citation type="journal article" date="2019" name="Front. Genet.">
        <title>Whole-Genome Sequencing of the Opportunistic Yeast Pathogen Candida inconspicua Uncovers Its Hybrid Origin.</title>
        <authorList>
            <person name="Mixao V."/>
            <person name="Hansen A.P."/>
            <person name="Saus E."/>
            <person name="Boekhout T."/>
            <person name="Lass-Florl C."/>
            <person name="Gabaldon T."/>
        </authorList>
    </citation>
    <scope>NUCLEOTIDE SEQUENCE [LARGE SCALE GENOMIC DNA]</scope>
    <source>
        <strain evidence="1 2">CBS 180</strain>
    </source>
</reference>
<dbReference type="EMBL" id="SELW01000599">
    <property type="protein sequence ID" value="TID19162.1"/>
    <property type="molecule type" value="Genomic_DNA"/>
</dbReference>
<name>A0A4T0WXQ9_9ASCO</name>
<evidence type="ECO:0000313" key="2">
    <source>
        <dbReference type="Proteomes" id="UP000307173"/>
    </source>
</evidence>
<sequence length="66" mass="6904">MPDDVDGFFVGGISTTVFTDGAVTTTLTVTNSNVPQYDAVVTILAFTNPTGKTEEATCEINLTTVT</sequence>
<protein>
    <submittedName>
        <fullName evidence="1">Uncharacterized protein</fullName>
    </submittedName>
</protein>
<keyword evidence="2" id="KW-1185">Reference proteome</keyword>
<evidence type="ECO:0000313" key="1">
    <source>
        <dbReference type="EMBL" id="TID19162.1"/>
    </source>
</evidence>
<proteinExistence type="predicted"/>
<feature type="non-terminal residue" evidence="1">
    <location>
        <position position="66"/>
    </location>
</feature>
<organism evidence="1 2">
    <name type="scientific">Pichia inconspicua</name>
    <dbReference type="NCBI Taxonomy" id="52247"/>
    <lineage>
        <taxon>Eukaryota</taxon>
        <taxon>Fungi</taxon>
        <taxon>Dikarya</taxon>
        <taxon>Ascomycota</taxon>
        <taxon>Saccharomycotina</taxon>
        <taxon>Pichiomycetes</taxon>
        <taxon>Pichiales</taxon>
        <taxon>Pichiaceae</taxon>
        <taxon>Pichia</taxon>
    </lineage>
</organism>
<accession>A0A4T0WXQ9</accession>
<dbReference type="Proteomes" id="UP000307173">
    <property type="component" value="Unassembled WGS sequence"/>
</dbReference>
<dbReference type="AlphaFoldDB" id="A0A4T0WXQ9"/>